<evidence type="ECO:0000256" key="1">
    <source>
        <dbReference type="ARBA" id="ARBA00006194"/>
    </source>
</evidence>
<dbReference type="GO" id="GO:0005840">
    <property type="term" value="C:ribosome"/>
    <property type="evidence" value="ECO:0007669"/>
    <property type="project" value="UniProtKB-KW"/>
</dbReference>
<reference evidence="4" key="2">
    <citation type="submission" date="2020-08" db="EMBL/GenBank/DDBJ databases">
        <authorList>
            <person name="Russell S.R."/>
            <person name="Jackson C."/>
            <person name="Reyes-Prieto A."/>
        </authorList>
    </citation>
    <scope>NUCLEOTIDE SEQUENCE</scope>
    <source>
        <strain evidence="4">NIES-764</strain>
    </source>
</reference>
<dbReference type="AlphaFoldDB" id="A0A873WRT2"/>
<proteinExistence type="inferred from homology"/>
<keyword evidence="3" id="KW-0687">Ribonucleoprotein</keyword>
<organism evidence="4">
    <name type="scientific">Cyanophora sudae</name>
    <dbReference type="NCBI Taxonomy" id="1522369"/>
    <lineage>
        <taxon>Eukaryota</taxon>
        <taxon>Glaucocystophyceae</taxon>
        <taxon>Cyanophorales</taxon>
        <taxon>Cyanophoraceae</taxon>
        <taxon>Cyanophora</taxon>
    </lineage>
</organism>
<dbReference type="InterPro" id="IPR036967">
    <property type="entry name" value="Ribosomal_uS11_sf"/>
</dbReference>
<evidence type="ECO:0000256" key="2">
    <source>
        <dbReference type="ARBA" id="ARBA00022980"/>
    </source>
</evidence>
<dbReference type="GO" id="GO:0006412">
    <property type="term" value="P:translation"/>
    <property type="evidence" value="ECO:0007669"/>
    <property type="project" value="InterPro"/>
</dbReference>
<reference evidence="4" key="1">
    <citation type="journal article" date="2020" name="J. Eukaryot. Microbiol.">
        <title>High Sequence Divergence but Limited Architectural Rearrangements in Organelle Genomes of Cyanophora (Glaucophyta) Species.</title>
        <authorList>
            <person name="Russell S."/>
            <person name="Jackson C."/>
            <person name="Reyes-Prieto A."/>
        </authorList>
    </citation>
    <scope>NUCLEOTIDE SEQUENCE</scope>
    <source>
        <strain evidence="4">NIES-764</strain>
    </source>
</reference>
<keyword evidence="4" id="KW-0496">Mitochondrion</keyword>
<evidence type="ECO:0000256" key="3">
    <source>
        <dbReference type="ARBA" id="ARBA00023274"/>
    </source>
</evidence>
<dbReference type="GeneID" id="63648337"/>
<dbReference type="PIRSF" id="PIRSF002131">
    <property type="entry name" value="Ribosomal_S11"/>
    <property type="match status" value="1"/>
</dbReference>
<dbReference type="EMBL" id="MT919637">
    <property type="protein sequence ID" value="QPB15063.1"/>
    <property type="molecule type" value="Genomic_DNA"/>
</dbReference>
<dbReference type="PANTHER" id="PTHR11759">
    <property type="entry name" value="40S RIBOSOMAL PROTEIN S14/30S RIBOSOMAL PROTEIN S11"/>
    <property type="match status" value="1"/>
</dbReference>
<dbReference type="HAMAP" id="MF_01310">
    <property type="entry name" value="Ribosomal_uS11"/>
    <property type="match status" value="1"/>
</dbReference>
<sequence length="149" mass="17722">MQLKQKKFIKEQYYNFITKYNYAKIKKKKIKNNVKTLGKLYINIKFNNVFFTLTDKKNKVLFSVSAGLAGFKKAKRSSLYAVEITTEYLIKKLKYNNLNKIYLYIKGVNRKKRKTCIKLLKKAKFRILKIKDITPVAHGNCRQKKSRRL</sequence>
<evidence type="ECO:0000313" key="4">
    <source>
        <dbReference type="EMBL" id="QPB15063.1"/>
    </source>
</evidence>
<dbReference type="SUPFAM" id="SSF53137">
    <property type="entry name" value="Translational machinery components"/>
    <property type="match status" value="1"/>
</dbReference>
<dbReference type="GO" id="GO:0003735">
    <property type="term" value="F:structural constituent of ribosome"/>
    <property type="evidence" value="ECO:0007669"/>
    <property type="project" value="InterPro"/>
</dbReference>
<dbReference type="Pfam" id="PF00411">
    <property type="entry name" value="Ribosomal_S11"/>
    <property type="match status" value="1"/>
</dbReference>
<protein>
    <submittedName>
        <fullName evidence="4">Ribosomal protein S11</fullName>
    </submittedName>
</protein>
<geneLocation type="mitochondrion" evidence="4"/>
<gene>
    <name evidence="4" type="primary">rps11</name>
</gene>
<comment type="similarity">
    <text evidence="1">Belongs to the universal ribosomal protein uS11 family.</text>
</comment>
<dbReference type="RefSeq" id="YP_010041741.1">
    <property type="nucleotide sequence ID" value="NC_054208.1"/>
</dbReference>
<dbReference type="GO" id="GO:1990904">
    <property type="term" value="C:ribonucleoprotein complex"/>
    <property type="evidence" value="ECO:0007669"/>
    <property type="project" value="UniProtKB-KW"/>
</dbReference>
<dbReference type="Gene3D" id="3.30.420.80">
    <property type="entry name" value="Ribosomal protein S11"/>
    <property type="match status" value="1"/>
</dbReference>
<dbReference type="InterPro" id="IPR001971">
    <property type="entry name" value="Ribosomal_uS11"/>
</dbReference>
<keyword evidence="2 4" id="KW-0689">Ribosomal protein</keyword>
<name>A0A873WRT2_9EUKA</name>
<accession>A0A873WRT2</accession>